<dbReference type="PROSITE" id="PS50011">
    <property type="entry name" value="PROTEIN_KINASE_DOM"/>
    <property type="match status" value="1"/>
</dbReference>
<dbReference type="EC" id="2.3.2.27" evidence="2"/>
<dbReference type="Pfam" id="PF07714">
    <property type="entry name" value="PK_Tyr_Ser-Thr"/>
    <property type="match status" value="1"/>
</dbReference>
<dbReference type="FunFam" id="3.30.200.20:FF:000162">
    <property type="entry name" value="Adenine nucleotide alpha hydrolase-like domain kinase"/>
    <property type="match status" value="1"/>
</dbReference>
<feature type="compositionally biased region" description="Polar residues" evidence="7">
    <location>
        <begin position="676"/>
        <end position="697"/>
    </location>
</feature>
<dbReference type="InterPro" id="IPR000719">
    <property type="entry name" value="Prot_kinase_dom"/>
</dbReference>
<dbReference type="CDD" id="cd01989">
    <property type="entry name" value="USP_STK_Ubox_N"/>
    <property type="match status" value="1"/>
</dbReference>
<dbReference type="Gene3D" id="3.40.50.620">
    <property type="entry name" value="HUPs"/>
    <property type="match status" value="1"/>
</dbReference>
<feature type="coiled-coil region" evidence="6">
    <location>
        <begin position="329"/>
        <end position="375"/>
    </location>
</feature>
<keyword evidence="6" id="KW-0175">Coiled coil</keyword>
<keyword evidence="3" id="KW-0547">Nucleotide-binding</keyword>
<evidence type="ECO:0000256" key="1">
    <source>
        <dbReference type="ARBA" id="ARBA00000900"/>
    </source>
</evidence>
<evidence type="ECO:0000256" key="7">
    <source>
        <dbReference type="SAM" id="MobiDB-lite"/>
    </source>
</evidence>
<keyword evidence="5" id="KW-0067">ATP-binding</keyword>
<dbReference type="SMART" id="SM00220">
    <property type="entry name" value="S_TKc"/>
    <property type="match status" value="1"/>
</dbReference>
<dbReference type="InterPro" id="IPR001245">
    <property type="entry name" value="Ser-Thr/Tyr_kinase_cat_dom"/>
</dbReference>
<evidence type="ECO:0000313" key="10">
    <source>
        <dbReference type="Proteomes" id="UP000594638"/>
    </source>
</evidence>
<evidence type="ECO:0000256" key="4">
    <source>
        <dbReference type="ARBA" id="ARBA00022786"/>
    </source>
</evidence>
<protein>
    <recommendedName>
        <fullName evidence="2">RING-type E3 ubiquitin transferase</fullName>
        <ecNumber evidence="2">2.3.2.27</ecNumber>
    </recommendedName>
</protein>
<feature type="domain" description="Protein kinase" evidence="8">
    <location>
        <begin position="403"/>
        <end position="666"/>
    </location>
</feature>
<dbReference type="EMBL" id="CACTIH010005778">
    <property type="protein sequence ID" value="CAA3001710.1"/>
    <property type="molecule type" value="Genomic_DNA"/>
</dbReference>
<dbReference type="InterPro" id="IPR051348">
    <property type="entry name" value="U-box_ubiquitin_ligases"/>
</dbReference>
<reference evidence="9 10" key="1">
    <citation type="submission" date="2019-12" db="EMBL/GenBank/DDBJ databases">
        <authorList>
            <person name="Alioto T."/>
            <person name="Alioto T."/>
            <person name="Gomez Garrido J."/>
        </authorList>
    </citation>
    <scope>NUCLEOTIDE SEQUENCE [LARGE SCALE GENOMIC DNA]</scope>
</reference>
<evidence type="ECO:0000256" key="2">
    <source>
        <dbReference type="ARBA" id="ARBA00012483"/>
    </source>
</evidence>
<proteinExistence type="predicted"/>
<dbReference type="InterPro" id="IPR008271">
    <property type="entry name" value="Ser/Thr_kinase_AS"/>
</dbReference>
<dbReference type="Gene3D" id="1.10.510.10">
    <property type="entry name" value="Transferase(Phosphotransferase) domain 1"/>
    <property type="match status" value="1"/>
</dbReference>
<dbReference type="PANTHER" id="PTHR45647">
    <property type="entry name" value="OS02G0152300 PROTEIN"/>
    <property type="match status" value="1"/>
</dbReference>
<evidence type="ECO:0000256" key="3">
    <source>
        <dbReference type="ARBA" id="ARBA00022741"/>
    </source>
</evidence>
<dbReference type="SUPFAM" id="SSF52402">
    <property type="entry name" value="Adenine nucleotide alpha hydrolases-like"/>
    <property type="match status" value="1"/>
</dbReference>
<evidence type="ECO:0000256" key="5">
    <source>
        <dbReference type="ARBA" id="ARBA00022840"/>
    </source>
</evidence>
<dbReference type="Proteomes" id="UP000594638">
    <property type="component" value="Unassembled WGS sequence"/>
</dbReference>
<dbReference type="GO" id="GO:0005524">
    <property type="term" value="F:ATP binding"/>
    <property type="evidence" value="ECO:0007669"/>
    <property type="project" value="UniProtKB-KW"/>
</dbReference>
<dbReference type="PROSITE" id="PS00108">
    <property type="entry name" value="PROTEIN_KINASE_ST"/>
    <property type="match status" value="1"/>
</dbReference>
<gene>
    <name evidence="9" type="ORF">OLEA9_A029139</name>
</gene>
<comment type="catalytic activity">
    <reaction evidence="1">
        <text>S-ubiquitinyl-[E2 ubiquitin-conjugating enzyme]-L-cysteine + [acceptor protein]-L-lysine = [E2 ubiquitin-conjugating enzyme]-L-cysteine + N(6)-ubiquitinyl-[acceptor protein]-L-lysine.</text>
        <dbReference type="EC" id="2.3.2.27"/>
    </reaction>
</comment>
<dbReference type="SUPFAM" id="SSF56112">
    <property type="entry name" value="Protein kinase-like (PK-like)"/>
    <property type="match status" value="1"/>
</dbReference>
<sequence>MPPQILHDDNPTVVAVDKDKHSFSAVRWAIDHLLMTNPTLILIHVKTGQSQNQNLNGVSPDANGGFLDEIFTPFRAYCACKGIIVREAVIEGDDVSNSLIDYINHHHVTNVVLGGSSRSALSRKFWTYDVPTLINKTAPDFCSVYVIVKGKTQSVRLAARHAASSTPPRIPSTQAQSVKINNFEPDTGSRANSIREWKGVGSERIVSNKGPGNGSMDNYDISSRVGSKMSPGHISLDRPVKLGSIDIPTQNLDFTFIAEGGDDKYSSSSKEAEDEMKRLKHEVRQTMDMYNTACKEAVSAQQKAKEIHQWKLEEACQLEQARLKEEAALAIVEMEKAKCKSAIEAAEKAQKIAEMETQRRKFAELNVQREAAERKRALTVLTSNDVHCRKYTIEEIEVATNNFSSSNKIGEGGYGPVFKGTLDHTPVAIKALRSDAKQGRKQFQQEVGVLSCMRHPNIVLLIGACPEYGCLVYEFMSNGSLEDRLFRKGNTPPIPWGTRFKIAADIATALLFLHQSKPEPLVHRDLKPANILIDHHYVCKISDVGLARLVPPSVADNVTQYRMTSAAGTFCYIDPEYQQTGKLGTKSDIYSFGVMLLQIITARPPMGLTHLVERAIEKGTFAELLDPTVLDWPIEEALSFAKLALKCAELRKRDRPDLCSEVMPELNRLKELGMNNGLSTDSSHNHQNSPPRSNPNEKVSKDDAWLKNDVDMGNTLSKTRQHPLDDTVGYSETLELLSCECEDTKLT</sequence>
<dbReference type="CDD" id="cd14066">
    <property type="entry name" value="STKc_IRAK"/>
    <property type="match status" value="1"/>
</dbReference>
<keyword evidence="4" id="KW-0833">Ubl conjugation pathway</keyword>
<dbReference type="GO" id="GO:0004672">
    <property type="term" value="F:protein kinase activity"/>
    <property type="evidence" value="ECO:0007669"/>
    <property type="project" value="InterPro"/>
</dbReference>
<accession>A0A8S0TBV3</accession>
<evidence type="ECO:0000313" key="9">
    <source>
        <dbReference type="EMBL" id="CAA3001710.1"/>
    </source>
</evidence>
<dbReference type="InterPro" id="IPR011009">
    <property type="entry name" value="Kinase-like_dom_sf"/>
</dbReference>
<evidence type="ECO:0000256" key="6">
    <source>
        <dbReference type="SAM" id="Coils"/>
    </source>
</evidence>
<organism evidence="9 10">
    <name type="scientific">Olea europaea subsp. europaea</name>
    <dbReference type="NCBI Taxonomy" id="158383"/>
    <lineage>
        <taxon>Eukaryota</taxon>
        <taxon>Viridiplantae</taxon>
        <taxon>Streptophyta</taxon>
        <taxon>Embryophyta</taxon>
        <taxon>Tracheophyta</taxon>
        <taxon>Spermatophyta</taxon>
        <taxon>Magnoliopsida</taxon>
        <taxon>eudicotyledons</taxon>
        <taxon>Gunneridae</taxon>
        <taxon>Pentapetalae</taxon>
        <taxon>asterids</taxon>
        <taxon>lamiids</taxon>
        <taxon>Lamiales</taxon>
        <taxon>Oleaceae</taxon>
        <taxon>Oleeae</taxon>
        <taxon>Olea</taxon>
    </lineage>
</organism>
<comment type="caution">
    <text evidence="9">The sequence shown here is derived from an EMBL/GenBank/DDBJ whole genome shotgun (WGS) entry which is preliminary data.</text>
</comment>
<feature type="region of interest" description="Disordered" evidence="7">
    <location>
        <begin position="673"/>
        <end position="703"/>
    </location>
</feature>
<evidence type="ECO:0000259" key="8">
    <source>
        <dbReference type="PROSITE" id="PS50011"/>
    </source>
</evidence>
<dbReference type="Pfam" id="PF00582">
    <property type="entry name" value="Usp"/>
    <property type="match status" value="1"/>
</dbReference>
<dbReference type="GO" id="GO:0061630">
    <property type="term" value="F:ubiquitin protein ligase activity"/>
    <property type="evidence" value="ECO:0007669"/>
    <property type="project" value="UniProtKB-EC"/>
</dbReference>
<dbReference type="PANTHER" id="PTHR45647:SF93">
    <property type="entry name" value="KINASE WITH ADENINE NUCLEOTIDE ALPHA HYDROLASES-LIKE DOMAIN-CONTAINING PROTEIN"/>
    <property type="match status" value="1"/>
</dbReference>
<dbReference type="OrthoDB" id="4062651at2759"/>
<dbReference type="InterPro" id="IPR014729">
    <property type="entry name" value="Rossmann-like_a/b/a_fold"/>
</dbReference>
<dbReference type="Gene3D" id="3.30.200.20">
    <property type="entry name" value="Phosphorylase Kinase, domain 1"/>
    <property type="match status" value="1"/>
</dbReference>
<keyword evidence="10" id="KW-1185">Reference proteome</keyword>
<dbReference type="AlphaFoldDB" id="A0A8S0TBV3"/>
<dbReference type="InterPro" id="IPR006016">
    <property type="entry name" value="UspA"/>
</dbReference>
<dbReference type="Gramene" id="OE9A029139T1">
    <property type="protein sequence ID" value="OE9A029139C1"/>
    <property type="gene ID" value="OE9A029139"/>
</dbReference>
<name>A0A8S0TBV3_OLEEU</name>